<keyword evidence="4" id="KW-0472">Membrane</keyword>
<keyword evidence="4" id="KW-0812">Transmembrane</keyword>
<keyword evidence="4" id="KW-1133">Transmembrane helix</keyword>
<dbReference type="Gene3D" id="1.10.287.470">
    <property type="entry name" value="Helix hairpin bin"/>
    <property type="match status" value="1"/>
</dbReference>
<organism evidence="5">
    <name type="scientific">uncultured Segetibacter sp</name>
    <dbReference type="NCBI Taxonomy" id="481133"/>
    <lineage>
        <taxon>Bacteria</taxon>
        <taxon>Pseudomonadati</taxon>
        <taxon>Bacteroidota</taxon>
        <taxon>Chitinophagia</taxon>
        <taxon>Chitinophagales</taxon>
        <taxon>Chitinophagaceae</taxon>
        <taxon>Segetibacter</taxon>
        <taxon>environmental samples</taxon>
    </lineage>
</organism>
<feature type="coiled-coil region" evidence="3">
    <location>
        <begin position="106"/>
        <end position="133"/>
    </location>
</feature>
<keyword evidence="2 3" id="KW-0175">Coiled coil</keyword>
<feature type="transmembrane region" description="Helical" evidence="4">
    <location>
        <begin position="18"/>
        <end position="39"/>
    </location>
</feature>
<evidence type="ECO:0000256" key="3">
    <source>
        <dbReference type="SAM" id="Coils"/>
    </source>
</evidence>
<evidence type="ECO:0000313" key="5">
    <source>
        <dbReference type="EMBL" id="CAA9502137.1"/>
    </source>
</evidence>
<evidence type="ECO:0000256" key="4">
    <source>
        <dbReference type="SAM" id="Phobius"/>
    </source>
</evidence>
<dbReference type="InterPro" id="IPR050465">
    <property type="entry name" value="UPF0194_transport"/>
</dbReference>
<dbReference type="AlphaFoldDB" id="A0A6J4SKM4"/>
<dbReference type="Gene3D" id="2.40.420.20">
    <property type="match status" value="1"/>
</dbReference>
<proteinExistence type="predicted"/>
<gene>
    <name evidence="5" type="ORF">AVDCRST_MAG96-2027</name>
</gene>
<sequence>MDKNITEEVVKQKKRKTFFITTAVVVLLITSVMMLRASFSSTIKNQNITTAVVEMGDIENTISASGEILPEFEQVITSPINAAIKSVAMDAGSSVEPGQSVLSLDKQTTEMEYEKLKFQLESKKNNIQKLKLELNKSFYDIQSNNNIKVLKINSLQAAVENAKRLYKAGGGTREAIEQAELDLKVALLEKKQLENEIRSKQQTMKVDIRESEIAAQIQQADLSELQRKLQQASIVANRAGVVTWVNKNIGATVQEGETLARIADLASYKVSGTISDSYLNELRTGLPAIIRINDSTVRGTVVNILPTIQNGIVSFDVQLNERNSKLYRPNMKVDVFVVTNSKKNAMRVANGPAFKGSNTQDIFVVSNGKAQRRTANIGLSNFDYVEIKDHVKPGEVVITSDMSDYKNSKEITINK</sequence>
<dbReference type="Gene3D" id="2.40.30.170">
    <property type="match status" value="1"/>
</dbReference>
<protein>
    <submittedName>
        <fullName evidence="5">ABC transporter permease</fullName>
    </submittedName>
</protein>
<evidence type="ECO:0000256" key="1">
    <source>
        <dbReference type="ARBA" id="ARBA00004196"/>
    </source>
</evidence>
<name>A0A6J4SKM4_9BACT</name>
<dbReference type="PANTHER" id="PTHR32347:SF14">
    <property type="entry name" value="EFFLUX SYSTEM COMPONENT YKNX-RELATED"/>
    <property type="match status" value="1"/>
</dbReference>
<accession>A0A6J4SKM4</accession>
<dbReference type="PANTHER" id="PTHR32347">
    <property type="entry name" value="EFFLUX SYSTEM COMPONENT YKNX-RELATED"/>
    <property type="match status" value="1"/>
</dbReference>
<evidence type="ECO:0000256" key="2">
    <source>
        <dbReference type="ARBA" id="ARBA00023054"/>
    </source>
</evidence>
<feature type="coiled-coil region" evidence="3">
    <location>
        <begin position="176"/>
        <end position="235"/>
    </location>
</feature>
<comment type="subcellular location">
    <subcellularLocation>
        <location evidence="1">Cell envelope</location>
    </subcellularLocation>
</comment>
<dbReference type="SUPFAM" id="SSF111369">
    <property type="entry name" value="HlyD-like secretion proteins"/>
    <property type="match status" value="1"/>
</dbReference>
<dbReference type="GO" id="GO:0030313">
    <property type="term" value="C:cell envelope"/>
    <property type="evidence" value="ECO:0007669"/>
    <property type="project" value="UniProtKB-SubCell"/>
</dbReference>
<dbReference type="EMBL" id="CADCVN010000782">
    <property type="protein sequence ID" value="CAA9502137.1"/>
    <property type="molecule type" value="Genomic_DNA"/>
</dbReference>
<reference evidence="5" key="1">
    <citation type="submission" date="2020-02" db="EMBL/GenBank/DDBJ databases">
        <authorList>
            <person name="Meier V. D."/>
        </authorList>
    </citation>
    <scope>NUCLEOTIDE SEQUENCE</scope>
    <source>
        <strain evidence="5">AVDCRST_MAG96</strain>
    </source>
</reference>
<dbReference type="Gene3D" id="2.40.50.100">
    <property type="match status" value="1"/>
</dbReference>